<organism evidence="1 2">
    <name type="scientific">Streptomyces flavotricini</name>
    <dbReference type="NCBI Taxonomy" id="66888"/>
    <lineage>
        <taxon>Bacteria</taxon>
        <taxon>Bacillati</taxon>
        <taxon>Actinomycetota</taxon>
        <taxon>Actinomycetes</taxon>
        <taxon>Kitasatosporales</taxon>
        <taxon>Streptomycetaceae</taxon>
        <taxon>Streptomyces</taxon>
    </lineage>
</organism>
<name>A0ABS8DYW0_9ACTN</name>
<accession>A0ABS8DYW0</accession>
<gene>
    <name evidence="1" type="ORF">K7B10_04545</name>
</gene>
<sequence>MFEAHTEVRATRAEALHLHQVSAKTVGEADRALPAGVDDAQVATAQAAWQYPASQRHTDTVMVPPGTAVGGTVTVWVDDAGRKAPAPRPYGELASTAVAAGAPAFGVLVPSAGGVVRLRLRRVEARSLAGNRKPGAEDD</sequence>
<comment type="caution">
    <text evidence="1">The sequence shown here is derived from an EMBL/GenBank/DDBJ whole genome shotgun (WGS) entry which is preliminary data.</text>
</comment>
<protein>
    <submittedName>
        <fullName evidence="1">Uncharacterized protein</fullName>
    </submittedName>
</protein>
<dbReference type="EMBL" id="JAINUL010000001">
    <property type="protein sequence ID" value="MCC0094070.1"/>
    <property type="molecule type" value="Genomic_DNA"/>
</dbReference>
<dbReference type="Proteomes" id="UP001520654">
    <property type="component" value="Unassembled WGS sequence"/>
</dbReference>
<keyword evidence="2" id="KW-1185">Reference proteome</keyword>
<reference evidence="1 2" key="1">
    <citation type="submission" date="2021-08" db="EMBL/GenBank/DDBJ databases">
        <title>Genomic Architecture of Streptomyces flavotricini NGL1 and Streptomyces erythrochromogenes HMS4 With Differential Plant Beneficial attributes and laccase production capabilities.</title>
        <authorList>
            <person name="Salwan R."/>
            <person name="Kaur R."/>
            <person name="Sharma V."/>
        </authorList>
    </citation>
    <scope>NUCLEOTIDE SEQUENCE [LARGE SCALE GENOMIC DNA]</scope>
    <source>
        <strain evidence="1 2">NGL1</strain>
    </source>
</reference>
<evidence type="ECO:0000313" key="2">
    <source>
        <dbReference type="Proteomes" id="UP001520654"/>
    </source>
</evidence>
<dbReference type="RefSeq" id="WP_229334659.1">
    <property type="nucleotide sequence ID" value="NZ_JAINUL010000001.1"/>
</dbReference>
<proteinExistence type="predicted"/>
<evidence type="ECO:0000313" key="1">
    <source>
        <dbReference type="EMBL" id="MCC0094070.1"/>
    </source>
</evidence>